<dbReference type="Gene3D" id="3.30.300.130">
    <property type="entry name" value="Fe-S cluster assembly (FSCA)"/>
    <property type="match status" value="1"/>
</dbReference>
<dbReference type="AlphaFoldDB" id="A0A0Q4B9R8"/>
<dbReference type="InterPro" id="IPR052339">
    <property type="entry name" value="Fe-S_Maturation_MIP18"/>
</dbReference>
<dbReference type="NCBIfam" id="TIGR02945">
    <property type="entry name" value="SUF_assoc"/>
    <property type="match status" value="1"/>
</dbReference>
<evidence type="ECO:0000313" key="2">
    <source>
        <dbReference type="EMBL" id="KQM09110.1"/>
    </source>
</evidence>
<sequence length="104" mass="11420">MRDILDIESDIVVELRTVFDPEVPVNVYDLGLIYDVDVQDDGKVDITMTLTAPNCPVADDVVQEVKTAVGSVEGVTGVEVKLVFDPPWDQSRMSEEAKLDLGLL</sequence>
<dbReference type="EMBL" id="LIIK01000012">
    <property type="protein sequence ID" value="KQM09110.1"/>
    <property type="molecule type" value="Genomic_DNA"/>
</dbReference>
<dbReference type="InterPro" id="IPR014291">
    <property type="entry name" value="SUF_FeS_clus_asmbl-assoc"/>
</dbReference>
<accession>A0A0Q4B9R8</accession>
<dbReference type="PANTHER" id="PTHR42831">
    <property type="entry name" value="FE-S PROTEIN MATURATION AUXILIARY FACTOR YITW"/>
    <property type="match status" value="1"/>
</dbReference>
<reference evidence="2" key="1">
    <citation type="submission" date="2015-08" db="EMBL/GenBank/DDBJ databases">
        <title>Candidatus Bacteriodes Periocalifornicus.</title>
        <authorList>
            <person name="McLean J.S."/>
            <person name="Kelley S."/>
        </authorList>
    </citation>
    <scope>NUCLEOTIDE SEQUENCE [LARGE SCALE GENOMIC DNA]</scope>
    <source>
        <strain evidence="2">12B</strain>
    </source>
</reference>
<dbReference type="InterPro" id="IPR002744">
    <property type="entry name" value="MIP18-like"/>
</dbReference>
<proteinExistence type="predicted"/>
<protein>
    <submittedName>
        <fullName evidence="2">FeS assembly SUF system protein</fullName>
    </submittedName>
</protein>
<comment type="caution">
    <text evidence="2">The sequence shown here is derived from an EMBL/GenBank/DDBJ whole genome shotgun (WGS) entry which is preliminary data.</text>
</comment>
<evidence type="ECO:0000259" key="1">
    <source>
        <dbReference type="Pfam" id="PF01883"/>
    </source>
</evidence>
<dbReference type="InterPro" id="IPR034904">
    <property type="entry name" value="FSCA_dom_sf"/>
</dbReference>
<name>A0A0Q4B9R8_9BACT</name>
<keyword evidence="3" id="KW-1185">Reference proteome</keyword>
<evidence type="ECO:0000313" key="3">
    <source>
        <dbReference type="Proteomes" id="UP000054172"/>
    </source>
</evidence>
<dbReference type="PANTHER" id="PTHR42831:SF1">
    <property type="entry name" value="FE-S PROTEIN MATURATION AUXILIARY FACTOR YITW"/>
    <property type="match status" value="1"/>
</dbReference>
<feature type="domain" description="MIP18 family-like" evidence="1">
    <location>
        <begin position="9"/>
        <end position="80"/>
    </location>
</feature>
<dbReference type="Proteomes" id="UP000054172">
    <property type="component" value="Unassembled WGS sequence"/>
</dbReference>
<dbReference type="SUPFAM" id="SSF117916">
    <property type="entry name" value="Fe-S cluster assembly (FSCA) domain-like"/>
    <property type="match status" value="1"/>
</dbReference>
<dbReference type="STRING" id="1702214.AL399_03585"/>
<gene>
    <name evidence="2" type="ORF">AL399_03585</name>
</gene>
<dbReference type="PATRIC" id="fig|1702214.3.peg.1297"/>
<organism evidence="2 3">
    <name type="scientific">Candidatus [Bacteroides] periocalifornicus</name>
    <dbReference type="NCBI Taxonomy" id="1702214"/>
    <lineage>
        <taxon>Bacteria</taxon>
        <taxon>Pseudomonadati</taxon>
        <taxon>Bacteroidota</taxon>
    </lineage>
</organism>
<dbReference type="Pfam" id="PF01883">
    <property type="entry name" value="FeS_assembly_P"/>
    <property type="match status" value="1"/>
</dbReference>